<comment type="caution">
    <text evidence="10">The sequence shown here is derived from an EMBL/GenBank/DDBJ whole genome shotgun (WGS) entry which is preliminary data.</text>
</comment>
<feature type="transmembrane region" description="Helical" evidence="8">
    <location>
        <begin position="51"/>
        <end position="68"/>
    </location>
</feature>
<feature type="transmembrane region" description="Helical" evidence="8">
    <location>
        <begin position="215"/>
        <end position="237"/>
    </location>
</feature>
<comment type="subcellular location">
    <subcellularLocation>
        <location evidence="1">Membrane</location>
        <topology evidence="1">Multi-pass membrane protein</topology>
    </subcellularLocation>
</comment>
<evidence type="ECO:0000256" key="5">
    <source>
        <dbReference type="ARBA" id="ARBA00023136"/>
    </source>
</evidence>
<gene>
    <name evidence="10" type="ORF">O0I10_007592</name>
</gene>
<dbReference type="PANTHER" id="PTHR43791">
    <property type="entry name" value="PERMEASE-RELATED"/>
    <property type="match status" value="1"/>
</dbReference>
<evidence type="ECO:0000256" key="1">
    <source>
        <dbReference type="ARBA" id="ARBA00004141"/>
    </source>
</evidence>
<keyword evidence="11" id="KW-1185">Reference proteome</keyword>
<dbReference type="AlphaFoldDB" id="A0AAD7V1W9"/>
<organism evidence="10 11">
    <name type="scientific">Lichtheimia ornata</name>
    <dbReference type="NCBI Taxonomy" id="688661"/>
    <lineage>
        <taxon>Eukaryota</taxon>
        <taxon>Fungi</taxon>
        <taxon>Fungi incertae sedis</taxon>
        <taxon>Mucoromycota</taxon>
        <taxon>Mucoromycotina</taxon>
        <taxon>Mucoromycetes</taxon>
        <taxon>Mucorales</taxon>
        <taxon>Lichtheimiaceae</taxon>
        <taxon>Lichtheimia</taxon>
    </lineage>
</organism>
<feature type="transmembrane region" description="Helical" evidence="8">
    <location>
        <begin position="184"/>
        <end position="203"/>
    </location>
</feature>
<feature type="transmembrane region" description="Helical" evidence="8">
    <location>
        <begin position="146"/>
        <end position="172"/>
    </location>
</feature>
<dbReference type="GeneID" id="83215000"/>
<feature type="transmembrane region" description="Helical" evidence="8">
    <location>
        <begin position="415"/>
        <end position="437"/>
    </location>
</feature>
<keyword evidence="2" id="KW-0813">Transport</keyword>
<evidence type="ECO:0000313" key="10">
    <source>
        <dbReference type="EMBL" id="KAJ8656745.1"/>
    </source>
</evidence>
<reference evidence="10 11" key="1">
    <citation type="submission" date="2023-03" db="EMBL/GenBank/DDBJ databases">
        <title>Genome sequence of Lichtheimia ornata CBS 291.66.</title>
        <authorList>
            <person name="Mohabir J.T."/>
            <person name="Shea T.P."/>
            <person name="Kurbessoian T."/>
            <person name="Berby B."/>
            <person name="Fontaine J."/>
            <person name="Livny J."/>
            <person name="Gnirke A."/>
            <person name="Stajich J.E."/>
            <person name="Cuomo C.A."/>
        </authorList>
    </citation>
    <scope>NUCLEOTIDE SEQUENCE [LARGE SCALE GENOMIC DNA]</scope>
    <source>
        <strain evidence="10">CBS 291.66</strain>
    </source>
</reference>
<accession>A0AAD7V1W9</accession>
<dbReference type="RefSeq" id="XP_058341658.1">
    <property type="nucleotide sequence ID" value="XM_058487607.1"/>
</dbReference>
<feature type="transmembrane region" description="Helical" evidence="8">
    <location>
        <begin position="121"/>
        <end position="140"/>
    </location>
</feature>
<dbReference type="Proteomes" id="UP001234581">
    <property type="component" value="Unassembled WGS sequence"/>
</dbReference>
<feature type="transmembrane region" description="Helical" evidence="8">
    <location>
        <begin position="91"/>
        <end position="114"/>
    </location>
</feature>
<sequence length="497" mass="55066">MSHHNQNTGDAFPSDPNSTTTSLEKKEDATTTTDTTVDEVTMIRQRLKRKLDIRLTLWSMVAFLTLFIDKSNMPNAYISGMREDLDLESAVYNWADTMMSIGIIIFQIPAGVILPKIYPRWFFPSLAVTLGIIQCCMAFVKNHQGLLALRFFLGVSHSAIQPGIVYLLGTWYTEREIAKRITTLRSMMGLGSGVGGLIAGAIVQTLANQAGLRAWQWLFVIEGLIVVAVGLAGYMMVPNYPHQTTSWIPEHERKATLDIQASGNAVIHSSSSPYKWENIRDGIVSPYPWLLGCINIFEILLRQAVKTFVIALNDLGYDSAFANYMSTPMHVFGCIVSAIIGWSSDWFGDRVIHLTVTGIWATAWNAVLAGVHQGHTPAPLLIVAGYALDPMSVIPSLAMIWSLIIYKGNPNLRALAVGIINCIGLLVPSLITVKLWVVTDSPVFWLGKITNVGFGCALILTTWIVWFLLRVRFRLPQRASNDIPSKEDQIKQTNDVA</sequence>
<proteinExistence type="inferred from homology"/>
<dbReference type="GO" id="GO:0016020">
    <property type="term" value="C:membrane"/>
    <property type="evidence" value="ECO:0007669"/>
    <property type="project" value="UniProtKB-SubCell"/>
</dbReference>
<evidence type="ECO:0000313" key="11">
    <source>
        <dbReference type="Proteomes" id="UP001234581"/>
    </source>
</evidence>
<evidence type="ECO:0000256" key="4">
    <source>
        <dbReference type="ARBA" id="ARBA00022989"/>
    </source>
</evidence>
<dbReference type="EMBL" id="JARTCD010000037">
    <property type="protein sequence ID" value="KAJ8656745.1"/>
    <property type="molecule type" value="Genomic_DNA"/>
</dbReference>
<dbReference type="InterPro" id="IPR011701">
    <property type="entry name" value="MFS"/>
</dbReference>
<dbReference type="InterPro" id="IPR036259">
    <property type="entry name" value="MFS_trans_sf"/>
</dbReference>
<keyword evidence="3 8" id="KW-0812">Transmembrane</keyword>
<feature type="transmembrane region" description="Helical" evidence="8">
    <location>
        <begin position="449"/>
        <end position="469"/>
    </location>
</feature>
<evidence type="ECO:0000256" key="8">
    <source>
        <dbReference type="SAM" id="Phobius"/>
    </source>
</evidence>
<dbReference type="PANTHER" id="PTHR43791:SF36">
    <property type="entry name" value="TRANSPORTER, PUTATIVE (AFU_ORTHOLOGUE AFUA_6G08340)-RELATED"/>
    <property type="match status" value="1"/>
</dbReference>
<feature type="transmembrane region" description="Helical" evidence="8">
    <location>
        <begin position="351"/>
        <end position="372"/>
    </location>
</feature>
<evidence type="ECO:0000256" key="3">
    <source>
        <dbReference type="ARBA" id="ARBA00022692"/>
    </source>
</evidence>
<feature type="domain" description="Major facilitator superfamily (MFS) profile" evidence="9">
    <location>
        <begin position="55"/>
        <end position="479"/>
    </location>
</feature>
<evidence type="ECO:0000256" key="6">
    <source>
        <dbReference type="ARBA" id="ARBA00037968"/>
    </source>
</evidence>
<feature type="transmembrane region" description="Helical" evidence="8">
    <location>
        <begin position="378"/>
        <end position="403"/>
    </location>
</feature>
<comment type="similarity">
    <text evidence="6">Belongs to the major facilitator superfamily. Allantoate permease family.</text>
</comment>
<keyword evidence="5 8" id="KW-0472">Membrane</keyword>
<dbReference type="PROSITE" id="PS50850">
    <property type="entry name" value="MFS"/>
    <property type="match status" value="1"/>
</dbReference>
<feature type="region of interest" description="Disordered" evidence="7">
    <location>
        <begin position="1"/>
        <end position="35"/>
    </location>
</feature>
<dbReference type="GO" id="GO:0022857">
    <property type="term" value="F:transmembrane transporter activity"/>
    <property type="evidence" value="ECO:0007669"/>
    <property type="project" value="InterPro"/>
</dbReference>
<evidence type="ECO:0000256" key="2">
    <source>
        <dbReference type="ARBA" id="ARBA00022448"/>
    </source>
</evidence>
<protein>
    <recommendedName>
        <fullName evidence="9">Major facilitator superfamily (MFS) profile domain-containing protein</fullName>
    </recommendedName>
</protein>
<evidence type="ECO:0000256" key="7">
    <source>
        <dbReference type="SAM" id="MobiDB-lite"/>
    </source>
</evidence>
<dbReference type="InterPro" id="IPR020846">
    <property type="entry name" value="MFS_dom"/>
</dbReference>
<feature type="compositionally biased region" description="Polar residues" evidence="7">
    <location>
        <begin position="1"/>
        <end position="22"/>
    </location>
</feature>
<name>A0AAD7V1W9_9FUNG</name>
<keyword evidence="4 8" id="KW-1133">Transmembrane helix</keyword>
<dbReference type="SUPFAM" id="SSF103473">
    <property type="entry name" value="MFS general substrate transporter"/>
    <property type="match status" value="1"/>
</dbReference>
<evidence type="ECO:0000259" key="9">
    <source>
        <dbReference type="PROSITE" id="PS50850"/>
    </source>
</evidence>
<dbReference type="Pfam" id="PF07690">
    <property type="entry name" value="MFS_1"/>
    <property type="match status" value="1"/>
</dbReference>
<dbReference type="Gene3D" id="1.20.1250.20">
    <property type="entry name" value="MFS general substrate transporter like domains"/>
    <property type="match status" value="2"/>
</dbReference>
<dbReference type="FunFam" id="1.20.1250.20:FF:000065">
    <property type="entry name" value="Putative MFS pantothenate transporter"/>
    <property type="match status" value="1"/>
</dbReference>